<dbReference type="Pfam" id="PF00512">
    <property type="entry name" value="HisKA"/>
    <property type="match status" value="1"/>
</dbReference>
<dbReference type="InterPro" id="IPR036097">
    <property type="entry name" value="HisK_dim/P_sf"/>
</dbReference>
<dbReference type="InterPro" id="IPR000246">
    <property type="entry name" value="Peptidase_T2"/>
</dbReference>
<dbReference type="GO" id="GO:0000155">
    <property type="term" value="F:phosphorelay sensor kinase activity"/>
    <property type="evidence" value="ECO:0007669"/>
    <property type="project" value="InterPro"/>
</dbReference>
<dbReference type="GO" id="GO:0038199">
    <property type="term" value="F:ethylene receptor activity"/>
    <property type="evidence" value="ECO:0007669"/>
    <property type="project" value="TreeGrafter"/>
</dbReference>
<keyword evidence="14" id="KW-1133">Transmembrane helix</keyword>
<evidence type="ECO:0000313" key="21">
    <source>
        <dbReference type="Proteomes" id="UP001058974"/>
    </source>
</evidence>
<feature type="domain" description="Signal transduction histidine kinase dimerisation/phosphoacceptor" evidence="19">
    <location>
        <begin position="68"/>
        <end position="133"/>
    </location>
</feature>
<dbReference type="SUPFAM" id="SSF47384">
    <property type="entry name" value="Homodimeric domain of signal transducing histidine kinase"/>
    <property type="match status" value="1"/>
</dbReference>
<keyword evidence="15" id="KW-0186">Copper</keyword>
<evidence type="ECO:0000256" key="14">
    <source>
        <dbReference type="ARBA" id="ARBA00022989"/>
    </source>
</evidence>
<comment type="subcellular location">
    <subcellularLocation>
        <location evidence="3">Endoplasmic reticulum membrane</location>
        <topology evidence="3">Multi-pass membrane protein</topology>
    </subcellularLocation>
</comment>
<dbReference type="EC" id="2.7.13.3" evidence="6"/>
<proteinExistence type="inferred from homology"/>
<dbReference type="GO" id="GO:0005789">
    <property type="term" value="C:endoplasmic reticulum membrane"/>
    <property type="evidence" value="ECO:0007669"/>
    <property type="project" value="UniProtKB-SubCell"/>
</dbReference>
<dbReference type="Proteomes" id="UP001058974">
    <property type="component" value="Chromosome 4"/>
</dbReference>
<keyword evidence="8" id="KW-0812">Transmembrane</keyword>
<evidence type="ECO:0000256" key="17">
    <source>
        <dbReference type="ARBA" id="ARBA00023136"/>
    </source>
</evidence>
<keyword evidence="16" id="KW-0902">Two-component regulatory system</keyword>
<evidence type="ECO:0000256" key="3">
    <source>
        <dbReference type="ARBA" id="ARBA00004477"/>
    </source>
</evidence>
<keyword evidence="7" id="KW-0808">Transferase</keyword>
<dbReference type="AlphaFoldDB" id="A0A9D4XF68"/>
<evidence type="ECO:0000259" key="19">
    <source>
        <dbReference type="SMART" id="SM00388"/>
    </source>
</evidence>
<evidence type="ECO:0000256" key="2">
    <source>
        <dbReference type="ARBA" id="ARBA00001935"/>
    </source>
</evidence>
<dbReference type="SUPFAM" id="SSF55874">
    <property type="entry name" value="ATPase domain of HSP90 chaperone/DNA topoisomerase II/histidine kinase"/>
    <property type="match status" value="1"/>
</dbReference>
<keyword evidence="18" id="KW-0675">Receptor</keyword>
<dbReference type="GO" id="GO:0046872">
    <property type="term" value="F:metal ion binding"/>
    <property type="evidence" value="ECO:0007669"/>
    <property type="project" value="UniProtKB-KW"/>
</dbReference>
<dbReference type="SUPFAM" id="SSF56235">
    <property type="entry name" value="N-terminal nucleophile aminohydrolases (Ntn hydrolases)"/>
    <property type="match status" value="1"/>
</dbReference>
<accession>A0A9D4XF68</accession>
<keyword evidence="21" id="KW-1185">Reference proteome</keyword>
<evidence type="ECO:0000256" key="8">
    <source>
        <dbReference type="ARBA" id="ARBA00022692"/>
    </source>
</evidence>
<evidence type="ECO:0000256" key="7">
    <source>
        <dbReference type="ARBA" id="ARBA00022679"/>
    </source>
</evidence>
<comment type="catalytic activity">
    <reaction evidence="1">
        <text>ATP + protein L-histidine = ADP + protein N-phospho-L-histidine.</text>
        <dbReference type="EC" id="2.7.13.3"/>
    </reaction>
</comment>
<dbReference type="SMART" id="SM00388">
    <property type="entry name" value="HisKA"/>
    <property type="match status" value="1"/>
</dbReference>
<keyword evidence="10" id="KW-0936">Ethylene signaling pathway</keyword>
<evidence type="ECO:0000256" key="16">
    <source>
        <dbReference type="ARBA" id="ARBA00023012"/>
    </source>
</evidence>
<protein>
    <recommendedName>
        <fullName evidence="6">histidine kinase</fullName>
        <ecNumber evidence="6">2.7.13.3</ecNumber>
    </recommendedName>
</protein>
<dbReference type="Gene3D" id="1.10.287.130">
    <property type="match status" value="1"/>
</dbReference>
<evidence type="ECO:0000256" key="10">
    <source>
        <dbReference type="ARBA" id="ARBA00022745"/>
    </source>
</evidence>
<comment type="cofactor">
    <cofactor evidence="2">
        <name>Cu cation</name>
        <dbReference type="ChEBI" id="CHEBI:23378"/>
    </cofactor>
</comment>
<evidence type="ECO:0000256" key="11">
    <source>
        <dbReference type="ARBA" id="ARBA00022777"/>
    </source>
</evidence>
<evidence type="ECO:0000256" key="6">
    <source>
        <dbReference type="ARBA" id="ARBA00012438"/>
    </source>
</evidence>
<dbReference type="CDD" id="cd00082">
    <property type="entry name" value="HisKA"/>
    <property type="match status" value="1"/>
</dbReference>
<dbReference type="EMBL" id="JAMSHJ010000004">
    <property type="protein sequence ID" value="KAI5420011.1"/>
    <property type="molecule type" value="Genomic_DNA"/>
</dbReference>
<dbReference type="GO" id="GO:0005524">
    <property type="term" value="F:ATP binding"/>
    <property type="evidence" value="ECO:0007669"/>
    <property type="project" value="UniProtKB-KW"/>
</dbReference>
<evidence type="ECO:0000256" key="4">
    <source>
        <dbReference type="ARBA" id="ARBA00009842"/>
    </source>
</evidence>
<dbReference type="GO" id="GO:0051740">
    <property type="term" value="F:ethylene binding"/>
    <property type="evidence" value="ECO:0007669"/>
    <property type="project" value="TreeGrafter"/>
</dbReference>
<keyword evidence="11" id="KW-0418">Kinase</keyword>
<keyword evidence="13" id="KW-0067">ATP-binding</keyword>
<dbReference type="Gene3D" id="3.60.20.30">
    <property type="entry name" value="(Glycosyl)asparaginase"/>
    <property type="match status" value="1"/>
</dbReference>
<organism evidence="20 21">
    <name type="scientific">Pisum sativum</name>
    <name type="common">Garden pea</name>
    <name type="synonym">Lathyrus oleraceus</name>
    <dbReference type="NCBI Taxonomy" id="3888"/>
    <lineage>
        <taxon>Eukaryota</taxon>
        <taxon>Viridiplantae</taxon>
        <taxon>Streptophyta</taxon>
        <taxon>Embryophyta</taxon>
        <taxon>Tracheophyta</taxon>
        <taxon>Spermatophyta</taxon>
        <taxon>Magnoliopsida</taxon>
        <taxon>eudicotyledons</taxon>
        <taxon>Gunneridae</taxon>
        <taxon>Pentapetalae</taxon>
        <taxon>rosids</taxon>
        <taxon>fabids</taxon>
        <taxon>Fabales</taxon>
        <taxon>Fabaceae</taxon>
        <taxon>Papilionoideae</taxon>
        <taxon>50 kb inversion clade</taxon>
        <taxon>NPAAA clade</taxon>
        <taxon>Hologalegina</taxon>
        <taxon>IRL clade</taxon>
        <taxon>Fabeae</taxon>
        <taxon>Lathyrus</taxon>
    </lineage>
</organism>
<dbReference type="InterPro" id="IPR003661">
    <property type="entry name" value="HisK_dim/P_dom"/>
</dbReference>
<evidence type="ECO:0000256" key="5">
    <source>
        <dbReference type="ARBA" id="ARBA00011601"/>
    </source>
</evidence>
<name>A0A9D4XF68_PEA</name>
<dbReference type="Pfam" id="PF01112">
    <property type="entry name" value="Asparaginase_2"/>
    <property type="match status" value="1"/>
</dbReference>
<evidence type="ECO:0000313" key="20">
    <source>
        <dbReference type="EMBL" id="KAI5420011.1"/>
    </source>
</evidence>
<keyword evidence="17" id="KW-0472">Membrane</keyword>
<dbReference type="InterPro" id="IPR029055">
    <property type="entry name" value="Ntn_hydrolases_N"/>
</dbReference>
<keyword evidence="9" id="KW-0547">Nucleotide-binding</keyword>
<dbReference type="GO" id="GO:0016787">
    <property type="term" value="F:hydrolase activity"/>
    <property type="evidence" value="ECO:0007669"/>
    <property type="project" value="InterPro"/>
</dbReference>
<evidence type="ECO:0000256" key="18">
    <source>
        <dbReference type="ARBA" id="ARBA00023170"/>
    </source>
</evidence>
<comment type="caution">
    <text evidence="20">The sequence shown here is derived from an EMBL/GenBank/DDBJ whole genome shotgun (WGS) entry which is preliminary data.</text>
</comment>
<reference evidence="20 21" key="1">
    <citation type="journal article" date="2022" name="Nat. Genet.">
        <title>Improved pea reference genome and pan-genome highlight genomic features and evolutionary characteristics.</title>
        <authorList>
            <person name="Yang T."/>
            <person name="Liu R."/>
            <person name="Luo Y."/>
            <person name="Hu S."/>
            <person name="Wang D."/>
            <person name="Wang C."/>
            <person name="Pandey M.K."/>
            <person name="Ge S."/>
            <person name="Xu Q."/>
            <person name="Li N."/>
            <person name="Li G."/>
            <person name="Huang Y."/>
            <person name="Saxena R.K."/>
            <person name="Ji Y."/>
            <person name="Li M."/>
            <person name="Yan X."/>
            <person name="He Y."/>
            <person name="Liu Y."/>
            <person name="Wang X."/>
            <person name="Xiang C."/>
            <person name="Varshney R.K."/>
            <person name="Ding H."/>
            <person name="Gao S."/>
            <person name="Zong X."/>
        </authorList>
    </citation>
    <scope>NUCLEOTIDE SEQUENCE [LARGE SCALE GENOMIC DNA]</scope>
    <source>
        <strain evidence="20 21">cv. Zhongwan 6</strain>
    </source>
</reference>
<dbReference type="PANTHER" id="PTHR24423">
    <property type="entry name" value="TWO-COMPONENT SENSOR HISTIDINE KINASE"/>
    <property type="match status" value="1"/>
</dbReference>
<evidence type="ECO:0000256" key="9">
    <source>
        <dbReference type="ARBA" id="ARBA00022741"/>
    </source>
</evidence>
<dbReference type="PANTHER" id="PTHR24423:SF625">
    <property type="entry name" value="ETHYLENE RESPONSE SENSOR 1"/>
    <property type="match status" value="1"/>
</dbReference>
<evidence type="ECO:0000256" key="1">
    <source>
        <dbReference type="ARBA" id="ARBA00000085"/>
    </source>
</evidence>
<evidence type="ECO:0000256" key="15">
    <source>
        <dbReference type="ARBA" id="ARBA00023008"/>
    </source>
</evidence>
<dbReference type="Gramene" id="Psat04G0398000-T1">
    <property type="protein sequence ID" value="KAI5420011.1"/>
    <property type="gene ID" value="KIW84_043980"/>
</dbReference>
<evidence type="ECO:0000256" key="13">
    <source>
        <dbReference type="ARBA" id="ARBA00022840"/>
    </source>
</evidence>
<dbReference type="InterPro" id="IPR036890">
    <property type="entry name" value="HATPase_C_sf"/>
</dbReference>
<gene>
    <name evidence="20" type="ORF">KIW84_043980</name>
</gene>
<comment type="similarity">
    <text evidence="4">Belongs to the ethylene receptor family.</text>
</comment>
<keyword evidence="12" id="KW-0256">Endoplasmic reticulum</keyword>
<evidence type="ECO:0000256" key="12">
    <source>
        <dbReference type="ARBA" id="ARBA00022824"/>
    </source>
</evidence>
<dbReference type="FunFam" id="1.10.287.130:FF:000004">
    <property type="entry name" value="Ethylene receptor 1"/>
    <property type="match status" value="1"/>
</dbReference>
<sequence>MVLILPTDSARKWRDHELELVDVVVDKIAVALSHAAIMEESMRARDQLIEQNVALDLARREAEMEIHARNDFLAVVNHEMRTPMHAIIALSPFLSEKELTLEQRVMLETVLKSRNVLAALINDVLDLFRLGDGILELERGKIDLHDVLEDVIELIKPIASVKDSGRGILPQDIPHLFTKFTQSQSGAGQSSSGSGIGEAIICATVTRDMAAIMEFKGLSLKEAADCVVHECTPKGAVGLVAVSVSGEVAMSYNTTNLIFCDTKFSSSETTKRCEK</sequence>
<comment type="subunit">
    <text evidence="5">Heterotetramer of two alpha and two beta chains arranged as a dimer of alpha/beta heterodimers.</text>
</comment>